<dbReference type="GO" id="GO:0016491">
    <property type="term" value="F:oxidoreductase activity"/>
    <property type="evidence" value="ECO:0007669"/>
    <property type="project" value="UniProtKB-KW"/>
</dbReference>
<dbReference type="EC" id="1.6.99.-" evidence="3"/>
<sequence>MKTLVIAAHPNISQSRINKAWLEALSEQRDVTVHELYRVYPDESIDVEKEQARLEAHERIIFQYPFYWYSTPPLLKRWFDDVLQYGWAYGPGGDKMKGKEIGVAVSTYGSAESYQPTGFNRFTIDELLRPVQALANFIDARYIPHFAINDTSNVTDDQLRISQEAYIRYVNADSRIFRY</sequence>
<evidence type="ECO:0000313" key="3">
    <source>
        <dbReference type="EMBL" id="MFC0215744.1"/>
    </source>
</evidence>
<keyword evidence="4" id="KW-1185">Reference proteome</keyword>
<name>A0ABV6DSW5_9BACL</name>
<reference evidence="3 4" key="1">
    <citation type="submission" date="2024-09" db="EMBL/GenBank/DDBJ databases">
        <authorList>
            <person name="Sun Q."/>
            <person name="Mori K."/>
        </authorList>
    </citation>
    <scope>NUCLEOTIDE SEQUENCE [LARGE SCALE GENOMIC DNA]</scope>
    <source>
        <strain evidence="3 4">CCM 7759</strain>
    </source>
</reference>
<dbReference type="Pfam" id="PF02525">
    <property type="entry name" value="Flavodoxin_2"/>
    <property type="match status" value="1"/>
</dbReference>
<dbReference type="EMBL" id="JBHLWN010000102">
    <property type="protein sequence ID" value="MFC0215744.1"/>
    <property type="molecule type" value="Genomic_DNA"/>
</dbReference>
<dbReference type="InterPro" id="IPR029039">
    <property type="entry name" value="Flavoprotein-like_sf"/>
</dbReference>
<dbReference type="RefSeq" id="WP_377473229.1">
    <property type="nucleotide sequence ID" value="NZ_JBHLWN010000102.1"/>
</dbReference>
<accession>A0ABV6DSW5</accession>
<dbReference type="SUPFAM" id="SSF52218">
    <property type="entry name" value="Flavoproteins"/>
    <property type="match status" value="1"/>
</dbReference>
<evidence type="ECO:0000259" key="2">
    <source>
        <dbReference type="Pfam" id="PF02525"/>
    </source>
</evidence>
<dbReference type="InterPro" id="IPR003680">
    <property type="entry name" value="Flavodoxin_fold"/>
</dbReference>
<comment type="caution">
    <text evidence="3">The sequence shown here is derived from an EMBL/GenBank/DDBJ whole genome shotgun (WGS) entry which is preliminary data.</text>
</comment>
<protein>
    <submittedName>
        <fullName evidence="3">NAD(P)H-dependent oxidoreductase</fullName>
        <ecNumber evidence="3">1.-.-.-</ecNumber>
        <ecNumber evidence="3">1.6.99.-</ecNumber>
    </submittedName>
</protein>
<dbReference type="Proteomes" id="UP001589776">
    <property type="component" value="Unassembled WGS sequence"/>
</dbReference>
<dbReference type="EC" id="1.-.-.-" evidence="3"/>
<organism evidence="3 4">
    <name type="scientific">Paenibacillus chartarius</name>
    <dbReference type="NCBI Taxonomy" id="747481"/>
    <lineage>
        <taxon>Bacteria</taxon>
        <taxon>Bacillati</taxon>
        <taxon>Bacillota</taxon>
        <taxon>Bacilli</taxon>
        <taxon>Bacillales</taxon>
        <taxon>Paenibacillaceae</taxon>
        <taxon>Paenibacillus</taxon>
    </lineage>
</organism>
<keyword evidence="1 3" id="KW-0560">Oxidoreductase</keyword>
<proteinExistence type="predicted"/>
<gene>
    <name evidence="3" type="ORF">ACFFK0_25435</name>
</gene>
<dbReference type="PANTHER" id="PTHR47307">
    <property type="entry name" value="GLUTATHIONE-REGULATED POTASSIUM-EFFLUX SYSTEM ANCILLARY PROTEIN KEFG"/>
    <property type="match status" value="1"/>
</dbReference>
<dbReference type="InterPro" id="IPR046980">
    <property type="entry name" value="KefG/KefF"/>
</dbReference>
<dbReference type="Gene3D" id="3.40.50.360">
    <property type="match status" value="1"/>
</dbReference>
<dbReference type="PANTHER" id="PTHR47307:SF1">
    <property type="entry name" value="GLUTATHIONE-REGULATED POTASSIUM-EFFLUX SYSTEM ANCILLARY PROTEIN KEFG"/>
    <property type="match status" value="1"/>
</dbReference>
<feature type="domain" description="Flavodoxin-like fold" evidence="2">
    <location>
        <begin position="1"/>
        <end position="163"/>
    </location>
</feature>
<evidence type="ECO:0000256" key="1">
    <source>
        <dbReference type="ARBA" id="ARBA00023002"/>
    </source>
</evidence>
<evidence type="ECO:0000313" key="4">
    <source>
        <dbReference type="Proteomes" id="UP001589776"/>
    </source>
</evidence>